<reference evidence="1 2" key="1">
    <citation type="submission" date="2019-12" db="EMBL/GenBank/DDBJ databases">
        <title>complete genome sequences of Aeromonas veronii str. WP3-W19-ESBL-03 isolated from wastewater treatment plant effluent.</title>
        <authorList>
            <person name="Sekizuka T."/>
            <person name="Itokawa K."/>
            <person name="Yatsu K."/>
            <person name="Inamine Y."/>
            <person name="Kuroda M."/>
        </authorList>
    </citation>
    <scope>NUCLEOTIDE SEQUENCE [LARGE SCALE GENOMIC DNA]</scope>
    <source>
        <strain evidence="1 2">WP3-W19-ESBL-03</strain>
    </source>
</reference>
<evidence type="ECO:0000313" key="1">
    <source>
        <dbReference type="EMBL" id="BBR39356.1"/>
    </source>
</evidence>
<dbReference type="Proteomes" id="UP000515442">
    <property type="component" value="Chromosome"/>
</dbReference>
<organism evidence="1 2">
    <name type="scientific">Aeromonas veronii</name>
    <dbReference type="NCBI Taxonomy" id="654"/>
    <lineage>
        <taxon>Bacteria</taxon>
        <taxon>Pseudomonadati</taxon>
        <taxon>Pseudomonadota</taxon>
        <taxon>Gammaproteobacteria</taxon>
        <taxon>Aeromonadales</taxon>
        <taxon>Aeromonadaceae</taxon>
        <taxon>Aeromonas</taxon>
    </lineage>
</organism>
<dbReference type="AlphaFoldDB" id="A0A6S5C3N5"/>
<evidence type="ECO:0008006" key="3">
    <source>
        <dbReference type="Google" id="ProtNLM"/>
    </source>
</evidence>
<protein>
    <recommendedName>
        <fullName evidence="3">DNA-binding protein</fullName>
    </recommendedName>
</protein>
<dbReference type="Gene3D" id="1.10.260.40">
    <property type="entry name" value="lambda repressor-like DNA-binding domains"/>
    <property type="match status" value="1"/>
</dbReference>
<proteinExistence type="predicted"/>
<dbReference type="InterPro" id="IPR010982">
    <property type="entry name" value="Lambda_DNA-bd_dom_sf"/>
</dbReference>
<dbReference type="RefSeq" id="WP_182939512.1">
    <property type="nucleotide sequence ID" value="NZ_AP022038.1"/>
</dbReference>
<accession>A0A6S5C3N5</accession>
<evidence type="ECO:0000313" key="2">
    <source>
        <dbReference type="Proteomes" id="UP000515442"/>
    </source>
</evidence>
<sequence length="72" mass="8154">MRIEDVENFFGNAAKASEAIGIGRCNFTKWKKQNKGIVPANHAVRFVIKSGHKLDMGWDDYQQEQTETQQAA</sequence>
<dbReference type="GO" id="GO:0003677">
    <property type="term" value="F:DNA binding"/>
    <property type="evidence" value="ECO:0007669"/>
    <property type="project" value="InterPro"/>
</dbReference>
<dbReference type="SUPFAM" id="SSF47413">
    <property type="entry name" value="lambda repressor-like DNA-binding domains"/>
    <property type="match status" value="1"/>
</dbReference>
<name>A0A6S5C3N5_AERVE</name>
<dbReference type="EMBL" id="AP022038">
    <property type="protein sequence ID" value="BBR39356.1"/>
    <property type="molecule type" value="Genomic_DNA"/>
</dbReference>
<gene>
    <name evidence="1" type="ORF">WP3W19E03_18810</name>
</gene>